<dbReference type="Pfam" id="PF13430">
    <property type="entry name" value="DUF4112"/>
    <property type="match status" value="1"/>
</dbReference>
<dbReference type="InterPro" id="IPR025187">
    <property type="entry name" value="DUF4112"/>
</dbReference>
<dbReference type="PANTHER" id="PTHR35519">
    <property type="entry name" value="MEMBRANE PROTEINS"/>
    <property type="match status" value="1"/>
</dbReference>
<evidence type="ECO:0000313" key="4">
    <source>
        <dbReference type="Proteomes" id="UP000759537"/>
    </source>
</evidence>
<dbReference type="Proteomes" id="UP000759537">
    <property type="component" value="Unassembled WGS sequence"/>
</dbReference>
<feature type="transmembrane region" description="Helical" evidence="2">
    <location>
        <begin position="129"/>
        <end position="149"/>
    </location>
</feature>
<dbReference type="AlphaFoldDB" id="A0A9P5N4L5"/>
<organism evidence="3 4">
    <name type="scientific">Russula ochroleuca</name>
    <dbReference type="NCBI Taxonomy" id="152965"/>
    <lineage>
        <taxon>Eukaryota</taxon>
        <taxon>Fungi</taxon>
        <taxon>Dikarya</taxon>
        <taxon>Basidiomycota</taxon>
        <taxon>Agaricomycotina</taxon>
        <taxon>Agaricomycetes</taxon>
        <taxon>Russulales</taxon>
        <taxon>Russulaceae</taxon>
        <taxon>Russula</taxon>
    </lineage>
</organism>
<gene>
    <name evidence="3" type="ORF">DFH94DRAFT_711088</name>
</gene>
<name>A0A9P5N4L5_9AGAM</name>
<keyword evidence="2" id="KW-0812">Transmembrane</keyword>
<reference evidence="3" key="1">
    <citation type="submission" date="2019-10" db="EMBL/GenBank/DDBJ databases">
        <authorList>
            <consortium name="DOE Joint Genome Institute"/>
            <person name="Kuo A."/>
            <person name="Miyauchi S."/>
            <person name="Kiss E."/>
            <person name="Drula E."/>
            <person name="Kohler A."/>
            <person name="Sanchez-Garcia M."/>
            <person name="Andreopoulos B."/>
            <person name="Barry K.W."/>
            <person name="Bonito G."/>
            <person name="Buee M."/>
            <person name="Carver A."/>
            <person name="Chen C."/>
            <person name="Cichocki N."/>
            <person name="Clum A."/>
            <person name="Culley D."/>
            <person name="Crous P.W."/>
            <person name="Fauchery L."/>
            <person name="Girlanda M."/>
            <person name="Hayes R."/>
            <person name="Keri Z."/>
            <person name="LaButti K."/>
            <person name="Lipzen A."/>
            <person name="Lombard V."/>
            <person name="Magnuson J."/>
            <person name="Maillard F."/>
            <person name="Morin E."/>
            <person name="Murat C."/>
            <person name="Nolan M."/>
            <person name="Ohm R."/>
            <person name="Pangilinan J."/>
            <person name="Pereira M."/>
            <person name="Perotto S."/>
            <person name="Peter M."/>
            <person name="Riley R."/>
            <person name="Sitrit Y."/>
            <person name="Stielow B."/>
            <person name="Szollosi G."/>
            <person name="Zifcakova L."/>
            <person name="Stursova M."/>
            <person name="Spatafora J.W."/>
            <person name="Tedersoo L."/>
            <person name="Vaario L.-M."/>
            <person name="Yamada A."/>
            <person name="Yan M."/>
            <person name="Wang P."/>
            <person name="Xu J."/>
            <person name="Bruns T."/>
            <person name="Baldrian P."/>
            <person name="Vilgalys R."/>
            <person name="Henrissat B."/>
            <person name="Grigoriev I.V."/>
            <person name="Hibbett D."/>
            <person name="Nagy L.G."/>
            <person name="Martin F.M."/>
        </authorList>
    </citation>
    <scope>NUCLEOTIDE SEQUENCE</scope>
    <source>
        <strain evidence="3">Prilba</strain>
    </source>
</reference>
<feature type="region of interest" description="Disordered" evidence="1">
    <location>
        <begin position="173"/>
        <end position="257"/>
    </location>
</feature>
<keyword evidence="4" id="KW-1185">Reference proteome</keyword>
<comment type="caution">
    <text evidence="3">The sequence shown here is derived from an EMBL/GenBank/DDBJ whole genome shotgun (WGS) entry which is preliminary data.</text>
</comment>
<dbReference type="EMBL" id="WHVB01000002">
    <property type="protein sequence ID" value="KAF8486163.1"/>
    <property type="molecule type" value="Genomic_DNA"/>
</dbReference>
<dbReference type="PANTHER" id="PTHR35519:SF2">
    <property type="entry name" value="PH DOMAIN PROTEIN"/>
    <property type="match status" value="1"/>
</dbReference>
<proteinExistence type="predicted"/>
<accession>A0A9P5N4L5</accession>
<feature type="compositionally biased region" description="Basic and acidic residues" evidence="1">
    <location>
        <begin position="220"/>
        <end position="237"/>
    </location>
</feature>
<evidence type="ECO:0000313" key="3">
    <source>
        <dbReference type="EMBL" id="KAF8486163.1"/>
    </source>
</evidence>
<feature type="compositionally biased region" description="Basic and acidic residues" evidence="1">
    <location>
        <begin position="181"/>
        <end position="210"/>
    </location>
</feature>
<dbReference type="OrthoDB" id="2103474at2759"/>
<protein>
    <submittedName>
        <fullName evidence="3">Uncharacterized protein</fullName>
    </submittedName>
</protein>
<evidence type="ECO:0000256" key="2">
    <source>
        <dbReference type="SAM" id="Phobius"/>
    </source>
</evidence>
<sequence>MPNAISKAGKRLFAPDPDVRRYAAADTAYEQDEYVAEAEDERADRRKRDIPPGLSERDAAILRSVKRRASILDKRFKLCGARFGWTFFIAIVPGVGDALTPALGYIFVVHQARKAKIPRALTRRMILNLAISTTIGLMPGAGAILLASYRANVRNAGLLENFLAMRGERAAAKAAQSATSEETKRDASGDGKDKDDARQGKAGEVAEDKPAAGAVSSTSDGEKEKSPNTDQDDKDKNTTAAAPDSAQVRRLRPARSNLEYFQNRDSRFIEDIEDEDVS</sequence>
<keyword evidence="2" id="KW-1133">Transmembrane helix</keyword>
<evidence type="ECO:0000256" key="1">
    <source>
        <dbReference type="SAM" id="MobiDB-lite"/>
    </source>
</evidence>
<reference evidence="3" key="2">
    <citation type="journal article" date="2020" name="Nat. Commun.">
        <title>Large-scale genome sequencing of mycorrhizal fungi provides insights into the early evolution of symbiotic traits.</title>
        <authorList>
            <person name="Miyauchi S."/>
            <person name="Kiss E."/>
            <person name="Kuo A."/>
            <person name="Drula E."/>
            <person name="Kohler A."/>
            <person name="Sanchez-Garcia M."/>
            <person name="Morin E."/>
            <person name="Andreopoulos B."/>
            <person name="Barry K.W."/>
            <person name="Bonito G."/>
            <person name="Buee M."/>
            <person name="Carver A."/>
            <person name="Chen C."/>
            <person name="Cichocki N."/>
            <person name="Clum A."/>
            <person name="Culley D."/>
            <person name="Crous P.W."/>
            <person name="Fauchery L."/>
            <person name="Girlanda M."/>
            <person name="Hayes R.D."/>
            <person name="Keri Z."/>
            <person name="LaButti K."/>
            <person name="Lipzen A."/>
            <person name="Lombard V."/>
            <person name="Magnuson J."/>
            <person name="Maillard F."/>
            <person name="Murat C."/>
            <person name="Nolan M."/>
            <person name="Ohm R.A."/>
            <person name="Pangilinan J."/>
            <person name="Pereira M.F."/>
            <person name="Perotto S."/>
            <person name="Peter M."/>
            <person name="Pfister S."/>
            <person name="Riley R."/>
            <person name="Sitrit Y."/>
            <person name="Stielow J.B."/>
            <person name="Szollosi G."/>
            <person name="Zifcakova L."/>
            <person name="Stursova M."/>
            <person name="Spatafora J.W."/>
            <person name="Tedersoo L."/>
            <person name="Vaario L.M."/>
            <person name="Yamada A."/>
            <person name="Yan M."/>
            <person name="Wang P."/>
            <person name="Xu J."/>
            <person name="Bruns T."/>
            <person name="Baldrian P."/>
            <person name="Vilgalys R."/>
            <person name="Dunand C."/>
            <person name="Henrissat B."/>
            <person name="Grigoriev I.V."/>
            <person name="Hibbett D."/>
            <person name="Nagy L.G."/>
            <person name="Martin F.M."/>
        </authorList>
    </citation>
    <scope>NUCLEOTIDE SEQUENCE</scope>
    <source>
        <strain evidence="3">Prilba</strain>
    </source>
</reference>
<keyword evidence="2" id="KW-0472">Membrane</keyword>
<feature type="transmembrane region" description="Helical" evidence="2">
    <location>
        <begin position="83"/>
        <end position="108"/>
    </location>
</feature>